<dbReference type="SUPFAM" id="SSF56601">
    <property type="entry name" value="beta-lactamase/transpeptidase-like"/>
    <property type="match status" value="1"/>
</dbReference>
<evidence type="ECO:0000259" key="13">
    <source>
        <dbReference type="Pfam" id="PF03717"/>
    </source>
</evidence>
<comment type="subcellular location">
    <subcellularLocation>
        <location evidence="2">Cell membrane</location>
    </subcellularLocation>
    <subcellularLocation>
        <location evidence="1">Membrane</location>
        <topology evidence="1">Single-pass membrane protein</topology>
    </subcellularLocation>
</comment>
<feature type="domain" description="Penicillin-binding protein dimerisation" evidence="13">
    <location>
        <begin position="64"/>
        <end position="325"/>
    </location>
</feature>
<name>A0A391NXI1_9FIRM</name>
<evidence type="ECO:0000256" key="4">
    <source>
        <dbReference type="ARBA" id="ARBA00022475"/>
    </source>
</evidence>
<evidence type="ECO:0000259" key="12">
    <source>
        <dbReference type="Pfam" id="PF00905"/>
    </source>
</evidence>
<dbReference type="Pfam" id="PF03717">
    <property type="entry name" value="PBP_dimer"/>
    <property type="match status" value="1"/>
</dbReference>
<dbReference type="GO" id="GO:0071555">
    <property type="term" value="P:cell wall organization"/>
    <property type="evidence" value="ECO:0007669"/>
    <property type="project" value="UniProtKB-KW"/>
</dbReference>
<keyword evidence="7" id="KW-0573">Peptidoglycan synthesis</keyword>
<dbReference type="InterPro" id="IPR001460">
    <property type="entry name" value="PCN-bd_Tpept"/>
</dbReference>
<evidence type="ECO:0000256" key="1">
    <source>
        <dbReference type="ARBA" id="ARBA00004167"/>
    </source>
</evidence>
<dbReference type="GO" id="GO:0008360">
    <property type="term" value="P:regulation of cell shape"/>
    <property type="evidence" value="ECO:0007669"/>
    <property type="project" value="UniProtKB-KW"/>
</dbReference>
<dbReference type="Proteomes" id="UP000265643">
    <property type="component" value="Unassembled WGS sequence"/>
</dbReference>
<feature type="domain" description="Penicillin-binding protein transpeptidase" evidence="12">
    <location>
        <begin position="612"/>
        <end position="929"/>
    </location>
</feature>
<dbReference type="SUPFAM" id="SSF56519">
    <property type="entry name" value="Penicillin binding protein dimerisation domain"/>
    <property type="match status" value="1"/>
</dbReference>
<keyword evidence="10" id="KW-0961">Cell wall biogenesis/degradation</keyword>
<dbReference type="GO" id="GO:0071972">
    <property type="term" value="F:peptidoglycan L,D-transpeptidase activity"/>
    <property type="evidence" value="ECO:0007669"/>
    <property type="project" value="TreeGrafter"/>
</dbReference>
<evidence type="ECO:0000256" key="2">
    <source>
        <dbReference type="ARBA" id="ARBA00004236"/>
    </source>
</evidence>
<keyword evidence="9 11" id="KW-0472">Membrane</keyword>
<comment type="caution">
    <text evidence="14">The sequence shown here is derived from an EMBL/GenBank/DDBJ whole genome shotgun (WGS) entry which is preliminary data.</text>
</comment>
<dbReference type="EMBL" id="BHGK01000001">
    <property type="protein sequence ID" value="GCA65597.1"/>
    <property type="molecule type" value="Genomic_DNA"/>
</dbReference>
<dbReference type="AlphaFoldDB" id="A0A391NXI1"/>
<dbReference type="InterPro" id="IPR005311">
    <property type="entry name" value="PBP_dimer"/>
</dbReference>
<evidence type="ECO:0000256" key="6">
    <source>
        <dbReference type="ARBA" id="ARBA00022960"/>
    </source>
</evidence>
<accession>A0A391NXI1</accession>
<dbReference type="PANTHER" id="PTHR30627">
    <property type="entry name" value="PEPTIDOGLYCAN D,D-TRANSPEPTIDASE"/>
    <property type="match status" value="1"/>
</dbReference>
<dbReference type="PANTHER" id="PTHR30627:SF2">
    <property type="entry name" value="PEPTIDOGLYCAN D,D-TRANSPEPTIDASE MRDA"/>
    <property type="match status" value="1"/>
</dbReference>
<dbReference type="GO" id="GO:0005886">
    <property type="term" value="C:plasma membrane"/>
    <property type="evidence" value="ECO:0007669"/>
    <property type="project" value="UniProtKB-SubCell"/>
</dbReference>
<dbReference type="Gene3D" id="3.40.710.10">
    <property type="entry name" value="DD-peptidase/beta-lactamase superfamily"/>
    <property type="match status" value="1"/>
</dbReference>
<evidence type="ECO:0008006" key="16">
    <source>
        <dbReference type="Google" id="ProtNLM"/>
    </source>
</evidence>
<keyword evidence="15" id="KW-1185">Reference proteome</keyword>
<dbReference type="Pfam" id="PF00905">
    <property type="entry name" value="Transpeptidase"/>
    <property type="match status" value="1"/>
</dbReference>
<gene>
    <name evidence="14" type="ORF">KGMB01110_00330</name>
</gene>
<evidence type="ECO:0000256" key="10">
    <source>
        <dbReference type="ARBA" id="ARBA00023316"/>
    </source>
</evidence>
<evidence type="ECO:0000313" key="14">
    <source>
        <dbReference type="EMBL" id="GCA65597.1"/>
    </source>
</evidence>
<evidence type="ECO:0000256" key="11">
    <source>
        <dbReference type="SAM" id="Phobius"/>
    </source>
</evidence>
<feature type="transmembrane region" description="Helical" evidence="11">
    <location>
        <begin position="21"/>
        <end position="41"/>
    </location>
</feature>
<dbReference type="GO" id="GO:0009252">
    <property type="term" value="P:peptidoglycan biosynthetic process"/>
    <property type="evidence" value="ECO:0007669"/>
    <property type="project" value="UniProtKB-KW"/>
</dbReference>
<evidence type="ECO:0000256" key="3">
    <source>
        <dbReference type="ARBA" id="ARBA00007171"/>
    </source>
</evidence>
<evidence type="ECO:0000256" key="7">
    <source>
        <dbReference type="ARBA" id="ARBA00022984"/>
    </source>
</evidence>
<dbReference type="Gene3D" id="3.90.1310.10">
    <property type="entry name" value="Penicillin-binding protein 2a (Domain 2)"/>
    <property type="match status" value="1"/>
</dbReference>
<dbReference type="InterPro" id="IPR050515">
    <property type="entry name" value="Beta-lactam/transpept"/>
</dbReference>
<protein>
    <recommendedName>
        <fullName evidence="16">Penicillin-binding protein</fullName>
    </recommendedName>
</protein>
<evidence type="ECO:0000256" key="9">
    <source>
        <dbReference type="ARBA" id="ARBA00023136"/>
    </source>
</evidence>
<dbReference type="Gene3D" id="1.10.10.1230">
    <property type="entry name" value="Penicillin-binding protein, N-terminal non-catalytic domain, head sub-domain"/>
    <property type="match status" value="1"/>
</dbReference>
<keyword evidence="6" id="KW-0133">Cell shape</keyword>
<comment type="similarity">
    <text evidence="3">Belongs to the transpeptidase family.</text>
</comment>
<keyword evidence="8 11" id="KW-1133">Transmembrane helix</keyword>
<dbReference type="InterPro" id="IPR036138">
    <property type="entry name" value="PBP_dimer_sf"/>
</dbReference>
<evidence type="ECO:0000313" key="15">
    <source>
        <dbReference type="Proteomes" id="UP000265643"/>
    </source>
</evidence>
<organism evidence="14 15">
    <name type="scientific">Mediterraneibacter butyricigenes</name>
    <dbReference type="NCBI Taxonomy" id="2316025"/>
    <lineage>
        <taxon>Bacteria</taxon>
        <taxon>Bacillati</taxon>
        <taxon>Bacillota</taxon>
        <taxon>Clostridia</taxon>
        <taxon>Lachnospirales</taxon>
        <taxon>Lachnospiraceae</taxon>
        <taxon>Mediterraneibacter</taxon>
    </lineage>
</organism>
<dbReference type="InterPro" id="IPR012338">
    <property type="entry name" value="Beta-lactam/transpept-like"/>
</dbReference>
<reference evidence="15" key="1">
    <citation type="submission" date="2018-09" db="EMBL/GenBank/DDBJ databases">
        <title>Draft Genome Sequence of Mediterraneibacter sp. KCTC 15684.</title>
        <authorList>
            <person name="Kim J.S."/>
            <person name="Han K.I."/>
            <person name="Suh M.K."/>
            <person name="Lee K.C."/>
            <person name="Eom M.K."/>
            <person name="Lee J.H."/>
            <person name="Park S.H."/>
            <person name="Kang S.W."/>
            <person name="Park J.E."/>
            <person name="Oh B.S."/>
            <person name="Yu S.Y."/>
            <person name="Choi S.H."/>
            <person name="Lee D.H."/>
            <person name="Yoon H."/>
            <person name="Kim B."/>
            <person name="Yang S.J."/>
            <person name="Lee J.S."/>
        </authorList>
    </citation>
    <scope>NUCLEOTIDE SEQUENCE [LARGE SCALE GENOMIC DNA]</scope>
    <source>
        <strain evidence="15">KCTC 15684</strain>
    </source>
</reference>
<keyword evidence="4" id="KW-1003">Cell membrane</keyword>
<evidence type="ECO:0000256" key="5">
    <source>
        <dbReference type="ARBA" id="ARBA00022692"/>
    </source>
</evidence>
<proteinExistence type="inferred from homology"/>
<evidence type="ECO:0000256" key="8">
    <source>
        <dbReference type="ARBA" id="ARBA00022989"/>
    </source>
</evidence>
<sequence>MFERIVERIKDLFYDMLKSRAFVLILVFCVLSAGLVNRIFYLQIVKGQDYLDNYKLRIMKTRSISGTRGNIYDRNGNLLAYNELAYSVTIEDNIASGDSKNKILNGILEKVMEIVEAHGDSIISDFGIILNSQGNYEFNQSSDTQKLRFIADIYGCKTIDELTEKQKNVTADDIIKYLCTDKTYGYGLNLKKHDKAYILKMVNMRYAISLNSYQKYIPSTLAYDVSDETVSAIMENLDQLDGVNIAEDSLRRYTDSQYFASIIGYTGKISQEEYDALDKDVKKNYSLTDIVGKAGLEQTLEQQLQGVKGETKVYVDSVGKVIETVSTKDPKAGNDVYLTIDKDLQETTYHLIEEKLAAILLSKIQNVMNYDPTTASNASQLIIPIDDVYYAFIGNEIINMSHFSAEDAQPVEQQVYAAFTQRKEVVIQEVLQNLKDPNSAAYKDLSKEMQAYMNYISTDLLTTNEGILNKDVIDTSDDTYIAWATDESINLNTYLNYAISKNWVNTSKLENYVSNGKYSDSKEVYQGILSYLEDYLKSDSNFDKLLYKYLIKSGGISGSQICAIVYEQGVLPMDEAAYNSLVSGGNAFSWVTGKIQSLEITPGQLALEPCTGSAVVSDVNTGEVLACVSYPGYDSNRLANTMDSKYYNQLVTGLSRPFYNNATQERTAPGSTFKMVSSVAGLTEGVIKGSTIINCAGIFDKVEPNPKCWVYPDAHGGLNVVNALEVSCNSFFYEVGYDLGLDENGEYSSDLGVKRIKKYAEEFGLGETTGIEIPESSPQISDTASVPTAIGQGTNNYTVSQLNRYVATVANKGTVYKLSLLDKVTDIDGNVVKEYEPEVVNTMDDVSTNTWNLVHQGMEDMVSSSSTFVGIGNLSMAGKTGTAQQSDTHPDHALFVGYAPTDSPEVAVAVRIANGYSSSYTAEIGRDIMRYRFKTADVDELVKGAAAELGSAVHGD</sequence>
<keyword evidence="5 11" id="KW-0812">Transmembrane</keyword>
<dbReference type="GO" id="GO:0008658">
    <property type="term" value="F:penicillin binding"/>
    <property type="evidence" value="ECO:0007669"/>
    <property type="project" value="InterPro"/>
</dbReference>